<dbReference type="RefSeq" id="WP_263746099.1">
    <property type="nucleotide sequence ID" value="NZ_JAOWRF010000197.1"/>
</dbReference>
<evidence type="ECO:0000313" key="2">
    <source>
        <dbReference type="Proteomes" id="UP001526143"/>
    </source>
</evidence>
<dbReference type="EMBL" id="JAOWRF010000197">
    <property type="protein sequence ID" value="MCV3214517.1"/>
    <property type="molecule type" value="Genomic_DNA"/>
</dbReference>
<comment type="caution">
    <text evidence="1">The sequence shown here is derived from an EMBL/GenBank/DDBJ whole genome shotgun (WGS) entry which is preliminary data.</text>
</comment>
<proteinExistence type="predicted"/>
<evidence type="ECO:0000313" key="1">
    <source>
        <dbReference type="EMBL" id="MCV3214517.1"/>
    </source>
</evidence>
<reference evidence="1 2" key="1">
    <citation type="submission" date="2022-10" db="EMBL/GenBank/DDBJ databases">
        <title>Identification of biosynthetic pathway for the production of the potent trypsin inhibitor radiosumin.</title>
        <authorList>
            <person name="Fewer D.P."/>
            <person name="Delbaje E."/>
            <person name="Ouyang X."/>
            <person name="Agostino P.D."/>
            <person name="Wahlsten M."/>
            <person name="Jokela J."/>
            <person name="Permi P."/>
            <person name="Haapaniemi E."/>
            <person name="Koistinen H."/>
        </authorList>
    </citation>
    <scope>NUCLEOTIDE SEQUENCE [LARGE SCALE GENOMIC DNA]</scope>
    <source>
        <strain evidence="1 2">NIES-515</strain>
    </source>
</reference>
<organism evidence="1 2">
    <name type="scientific">Plectonema radiosum NIES-515</name>
    <dbReference type="NCBI Taxonomy" id="2986073"/>
    <lineage>
        <taxon>Bacteria</taxon>
        <taxon>Bacillati</taxon>
        <taxon>Cyanobacteriota</taxon>
        <taxon>Cyanophyceae</taxon>
        <taxon>Oscillatoriophycideae</taxon>
        <taxon>Oscillatoriales</taxon>
        <taxon>Microcoleaceae</taxon>
        <taxon>Plectonema</taxon>
    </lineage>
</organism>
<protein>
    <submittedName>
        <fullName evidence="1">Uncharacterized protein</fullName>
    </submittedName>
</protein>
<keyword evidence="2" id="KW-1185">Reference proteome</keyword>
<dbReference type="Proteomes" id="UP001526143">
    <property type="component" value="Unassembled WGS sequence"/>
</dbReference>
<sequence>MSAQKSQRLTIRAHNIEFLKTIGAQMGISDLAEICNYLILDCKGLGYAFGNKPQPQPTPQQPQAPIGYAFDSSTFEPAFQPTHKQNHINNQADETILRLASLIENF</sequence>
<gene>
    <name evidence="1" type="ORF">OGM63_13510</name>
</gene>
<accession>A0ABT3AZG4</accession>
<name>A0ABT3AZG4_9CYAN</name>